<dbReference type="InterPro" id="IPR009971">
    <property type="entry name" value="DUF1496"/>
</dbReference>
<protein>
    <recommendedName>
        <fullName evidence="4">DUF1496 domain-containing protein</fullName>
    </recommendedName>
</protein>
<feature type="signal peptide" evidence="1">
    <location>
        <begin position="1"/>
        <end position="20"/>
    </location>
</feature>
<keyword evidence="1" id="KW-0732">Signal</keyword>
<organism evidence="2 3">
    <name type="scientific">Photobacterium jeanii</name>
    <dbReference type="NCBI Taxonomy" id="858640"/>
    <lineage>
        <taxon>Bacteria</taxon>
        <taxon>Pseudomonadati</taxon>
        <taxon>Pseudomonadota</taxon>
        <taxon>Gammaproteobacteria</taxon>
        <taxon>Vibrionales</taxon>
        <taxon>Vibrionaceae</taxon>
        <taxon>Photobacterium</taxon>
    </lineage>
</organism>
<gene>
    <name evidence="2" type="ORF">A3K86_20155</name>
</gene>
<evidence type="ECO:0008006" key="4">
    <source>
        <dbReference type="Google" id="ProtNLM"/>
    </source>
</evidence>
<name>A0A178K1W0_9GAMM</name>
<accession>A0A178K1W0</accession>
<evidence type="ECO:0000313" key="2">
    <source>
        <dbReference type="EMBL" id="OAN11271.1"/>
    </source>
</evidence>
<reference evidence="2 3" key="1">
    <citation type="submission" date="2016-03" db="EMBL/GenBank/DDBJ databases">
        <title>Photobacterium proteolyticum sp. nov. a protease producing bacterium isolated from ocean sediments of Laizhou Bay.</title>
        <authorList>
            <person name="Li Y."/>
        </authorList>
    </citation>
    <scope>NUCLEOTIDE SEQUENCE [LARGE SCALE GENOMIC DNA]</scope>
    <source>
        <strain evidence="2 3">R-40508</strain>
    </source>
</reference>
<sequence>MMKKWVLLTAVGLASMSASAIETKTISTGSKAKVHLDVQGIGKRVCFYDDKAYSLGSVIKVESVLLECVPEKEFEQNGALRWNKVTYK</sequence>
<dbReference type="RefSeq" id="WP_068335729.1">
    <property type="nucleotide sequence ID" value="NZ_LVHF01000033.1"/>
</dbReference>
<evidence type="ECO:0000256" key="1">
    <source>
        <dbReference type="SAM" id="SignalP"/>
    </source>
</evidence>
<comment type="caution">
    <text evidence="2">The sequence shown here is derived from an EMBL/GenBank/DDBJ whole genome shotgun (WGS) entry which is preliminary data.</text>
</comment>
<evidence type="ECO:0000313" key="3">
    <source>
        <dbReference type="Proteomes" id="UP000078503"/>
    </source>
</evidence>
<dbReference type="Proteomes" id="UP000078503">
    <property type="component" value="Unassembled WGS sequence"/>
</dbReference>
<dbReference type="Pfam" id="PF07383">
    <property type="entry name" value="DUF1496"/>
    <property type="match status" value="1"/>
</dbReference>
<feature type="chain" id="PRO_5008089869" description="DUF1496 domain-containing protein" evidence="1">
    <location>
        <begin position="21"/>
        <end position="88"/>
    </location>
</feature>
<dbReference type="OrthoDB" id="6400575at2"/>
<keyword evidence="3" id="KW-1185">Reference proteome</keyword>
<proteinExistence type="predicted"/>
<dbReference type="EMBL" id="LVHF01000033">
    <property type="protein sequence ID" value="OAN11271.1"/>
    <property type="molecule type" value="Genomic_DNA"/>
</dbReference>
<dbReference type="AlphaFoldDB" id="A0A178K1W0"/>